<reference evidence="1 2" key="1">
    <citation type="submission" date="2018-12" db="EMBL/GenBank/DDBJ databases">
        <authorList>
            <consortium name="Pathogen Informatics"/>
        </authorList>
    </citation>
    <scope>NUCLEOTIDE SEQUENCE [LARGE SCALE GENOMIC DNA]</scope>
    <source>
        <strain evidence="1 2">NCTC7357</strain>
    </source>
</reference>
<evidence type="ECO:0000313" key="1">
    <source>
        <dbReference type="EMBL" id="VEF74190.1"/>
    </source>
</evidence>
<evidence type="ECO:0000313" key="2">
    <source>
        <dbReference type="Proteomes" id="UP000277437"/>
    </source>
</evidence>
<name>A0AAX3FXM8_9PSED</name>
<protein>
    <submittedName>
        <fullName evidence="1">Uncharacterized protein</fullName>
    </submittedName>
</protein>
<sequence length="102" mass="11380">MMTSETDALVLLQRVAKHGDASLQCREVSLRLSADQQHLILSRYSEHYSPEGLEWVERQHRISVSELIRWVIKQGEPQVLVRGADSGLGAADTIQDALQGEA</sequence>
<dbReference type="AlphaFoldDB" id="A0AAX3FXM8"/>
<gene>
    <name evidence="1" type="ORF">NCTC7357_02477</name>
</gene>
<dbReference type="EMBL" id="LR134334">
    <property type="protein sequence ID" value="VEF74190.1"/>
    <property type="molecule type" value="Genomic_DNA"/>
</dbReference>
<proteinExistence type="predicted"/>
<dbReference type="Proteomes" id="UP000277437">
    <property type="component" value="Chromosome"/>
</dbReference>
<dbReference type="RefSeq" id="WP_124325411.1">
    <property type="nucleotide sequence ID" value="NZ_CP118137.1"/>
</dbReference>
<accession>A0AAX3FXM8</accession>
<organism evidence="1 2">
    <name type="scientific">Pseudomonas chlororaphis</name>
    <dbReference type="NCBI Taxonomy" id="587753"/>
    <lineage>
        <taxon>Bacteria</taxon>
        <taxon>Pseudomonadati</taxon>
        <taxon>Pseudomonadota</taxon>
        <taxon>Gammaproteobacteria</taxon>
        <taxon>Pseudomonadales</taxon>
        <taxon>Pseudomonadaceae</taxon>
        <taxon>Pseudomonas</taxon>
    </lineage>
</organism>